<keyword evidence="1" id="KW-0812">Transmembrane</keyword>
<sequence length="552" mass="58379">MSDIRTAPATTVGSAQQTVRRVIVYILLFVLVTIGAIGLSGLLARVLATGTELTDGGTTGLAMSLAFTLIGGPLAALLWWSVWRRLRDEPEQMSLAWGLYLAGMYLVSLITFSVALLATASALIDGDWQPRDFATGVVWLGIWGWHRWMLTHPVKRPVRLRTVPIVLGSVYGLSIGVGGAVNTLGSLFDAAIRGSAAATLAGDPWWQSPLHALLWTIAGGAIWWWHWTHDDARLLKTGFANVALIVIGVLGGSMLTLTGIATALFVLLRLAFDRSEPVQTLLDPLGQAVAAAAVGALVWFYHWGVARLRSDGTRRAGALVTAGVGMVAAASGIGVILNAVLATTATTLAGSDTRSLLFGGISALVVGGPVWWRMWKPTALVSVDEIGYAGRRVYLVAVFGLSAVVALIALLTVGYRVFEFVLDPAVAGGLIERVRAPLGWLVATGLVAGYHFSVWRHDRAALPAESPARARSIDRVFLVTAADPEPQKRAIEDATGASVTVWRRADSDTDAAGAVVRPGDVDLAHALDGVVGERVLVLTGPGGRVEVIPLVD</sequence>
<feature type="transmembrane region" description="Helical" evidence="1">
    <location>
        <begin position="95"/>
        <end position="121"/>
    </location>
</feature>
<keyword evidence="4" id="KW-1185">Reference proteome</keyword>
<feature type="transmembrane region" description="Helical" evidence="1">
    <location>
        <begin position="239"/>
        <end position="272"/>
    </location>
</feature>
<proteinExistence type="predicted"/>
<accession>A0ABP7K5F3</accession>
<dbReference type="EMBL" id="BAABCN010000002">
    <property type="protein sequence ID" value="GAA3866248.1"/>
    <property type="molecule type" value="Genomic_DNA"/>
</dbReference>
<feature type="domain" description="DUF5671" evidence="2">
    <location>
        <begin position="320"/>
        <end position="445"/>
    </location>
</feature>
<feature type="transmembrane region" description="Helical" evidence="1">
    <location>
        <begin position="284"/>
        <end position="304"/>
    </location>
</feature>
<feature type="transmembrane region" description="Helical" evidence="1">
    <location>
        <begin position="208"/>
        <end position="227"/>
    </location>
</feature>
<organism evidence="3 4">
    <name type="scientific">Leifsonia kafniensis</name>
    <dbReference type="NCBI Taxonomy" id="475957"/>
    <lineage>
        <taxon>Bacteria</taxon>
        <taxon>Bacillati</taxon>
        <taxon>Actinomycetota</taxon>
        <taxon>Actinomycetes</taxon>
        <taxon>Micrococcales</taxon>
        <taxon>Microbacteriaceae</taxon>
        <taxon>Leifsonia</taxon>
    </lineage>
</organism>
<dbReference type="Proteomes" id="UP001501803">
    <property type="component" value="Unassembled WGS sequence"/>
</dbReference>
<evidence type="ECO:0000259" key="2">
    <source>
        <dbReference type="Pfam" id="PF18920"/>
    </source>
</evidence>
<evidence type="ECO:0000313" key="3">
    <source>
        <dbReference type="EMBL" id="GAA3866248.1"/>
    </source>
</evidence>
<dbReference type="RefSeq" id="WP_345062387.1">
    <property type="nucleotide sequence ID" value="NZ_BAABCN010000002.1"/>
</dbReference>
<evidence type="ECO:0000313" key="4">
    <source>
        <dbReference type="Proteomes" id="UP001501803"/>
    </source>
</evidence>
<keyword evidence="1" id="KW-0472">Membrane</keyword>
<reference evidence="4" key="1">
    <citation type="journal article" date="2019" name="Int. J. Syst. Evol. Microbiol.">
        <title>The Global Catalogue of Microorganisms (GCM) 10K type strain sequencing project: providing services to taxonomists for standard genome sequencing and annotation.</title>
        <authorList>
            <consortium name="The Broad Institute Genomics Platform"/>
            <consortium name="The Broad Institute Genome Sequencing Center for Infectious Disease"/>
            <person name="Wu L."/>
            <person name="Ma J."/>
        </authorList>
    </citation>
    <scope>NUCLEOTIDE SEQUENCE [LARGE SCALE GENOMIC DNA]</scope>
    <source>
        <strain evidence="4">JCM 17021</strain>
    </source>
</reference>
<comment type="caution">
    <text evidence="3">The sequence shown here is derived from an EMBL/GenBank/DDBJ whole genome shotgun (WGS) entry which is preliminary data.</text>
</comment>
<feature type="domain" description="DUF5671" evidence="2">
    <location>
        <begin position="21"/>
        <end position="133"/>
    </location>
</feature>
<feature type="transmembrane region" description="Helical" evidence="1">
    <location>
        <begin position="393"/>
        <end position="418"/>
    </location>
</feature>
<evidence type="ECO:0000256" key="1">
    <source>
        <dbReference type="SAM" id="Phobius"/>
    </source>
</evidence>
<name>A0ABP7K5F3_9MICO</name>
<feature type="transmembrane region" description="Helical" evidence="1">
    <location>
        <begin position="22"/>
        <end position="48"/>
    </location>
</feature>
<dbReference type="InterPro" id="IPR043728">
    <property type="entry name" value="DUF5671"/>
</dbReference>
<feature type="transmembrane region" description="Helical" evidence="1">
    <location>
        <begin position="353"/>
        <end position="372"/>
    </location>
</feature>
<keyword evidence="1" id="KW-1133">Transmembrane helix</keyword>
<protein>
    <recommendedName>
        <fullName evidence="2">DUF5671 domain-containing protein</fullName>
    </recommendedName>
</protein>
<feature type="transmembrane region" description="Helical" evidence="1">
    <location>
        <begin position="162"/>
        <end position="188"/>
    </location>
</feature>
<gene>
    <name evidence="3" type="ORF">GCM10022381_07360</name>
</gene>
<feature type="transmembrane region" description="Helical" evidence="1">
    <location>
        <begin position="60"/>
        <end position="83"/>
    </location>
</feature>
<dbReference type="Pfam" id="PF18920">
    <property type="entry name" value="DUF5671"/>
    <property type="match status" value="2"/>
</dbReference>
<feature type="transmembrane region" description="Helical" evidence="1">
    <location>
        <begin position="133"/>
        <end position="150"/>
    </location>
</feature>
<feature type="transmembrane region" description="Helical" evidence="1">
    <location>
        <begin position="316"/>
        <end position="341"/>
    </location>
</feature>